<sequence>MVELNVGRVPFFPAKANRLKRKESKQISKT</sequence>
<accession>A0A0A9ATP8</accession>
<dbReference type="AlphaFoldDB" id="A0A0A9ATP8"/>
<evidence type="ECO:0000313" key="1">
    <source>
        <dbReference type="EMBL" id="JAD53243.1"/>
    </source>
</evidence>
<protein>
    <submittedName>
        <fullName evidence="1">Uncharacterized protein</fullName>
    </submittedName>
</protein>
<organism evidence="1">
    <name type="scientific">Arundo donax</name>
    <name type="common">Giant reed</name>
    <name type="synonym">Donax arundinaceus</name>
    <dbReference type="NCBI Taxonomy" id="35708"/>
    <lineage>
        <taxon>Eukaryota</taxon>
        <taxon>Viridiplantae</taxon>
        <taxon>Streptophyta</taxon>
        <taxon>Embryophyta</taxon>
        <taxon>Tracheophyta</taxon>
        <taxon>Spermatophyta</taxon>
        <taxon>Magnoliopsida</taxon>
        <taxon>Liliopsida</taxon>
        <taxon>Poales</taxon>
        <taxon>Poaceae</taxon>
        <taxon>PACMAD clade</taxon>
        <taxon>Arundinoideae</taxon>
        <taxon>Arundineae</taxon>
        <taxon>Arundo</taxon>
    </lineage>
</organism>
<name>A0A0A9ATP8_ARUDO</name>
<proteinExistence type="predicted"/>
<reference evidence="1" key="1">
    <citation type="submission" date="2014-09" db="EMBL/GenBank/DDBJ databases">
        <authorList>
            <person name="Magalhaes I.L.F."/>
            <person name="Oliveira U."/>
            <person name="Santos F.R."/>
            <person name="Vidigal T.H.D.A."/>
            <person name="Brescovit A.D."/>
            <person name="Santos A.J."/>
        </authorList>
    </citation>
    <scope>NUCLEOTIDE SEQUENCE</scope>
    <source>
        <tissue evidence="1">Shoot tissue taken approximately 20 cm above the soil surface</tissue>
    </source>
</reference>
<dbReference type="EMBL" id="GBRH01244652">
    <property type="protein sequence ID" value="JAD53243.1"/>
    <property type="molecule type" value="Transcribed_RNA"/>
</dbReference>
<reference evidence="1" key="2">
    <citation type="journal article" date="2015" name="Data Brief">
        <title>Shoot transcriptome of the giant reed, Arundo donax.</title>
        <authorList>
            <person name="Barrero R.A."/>
            <person name="Guerrero F.D."/>
            <person name="Moolhuijzen P."/>
            <person name="Goolsby J.A."/>
            <person name="Tidwell J."/>
            <person name="Bellgard S.E."/>
            <person name="Bellgard M.I."/>
        </authorList>
    </citation>
    <scope>NUCLEOTIDE SEQUENCE</scope>
    <source>
        <tissue evidence="1">Shoot tissue taken approximately 20 cm above the soil surface</tissue>
    </source>
</reference>